<evidence type="ECO:0000313" key="7">
    <source>
        <dbReference type="Proteomes" id="UP000011932"/>
    </source>
</evidence>
<reference evidence="6 7" key="1">
    <citation type="journal article" date="2013" name="ISME J.">
        <title>By their genes ye shall know them: genomic signatures of predatory bacteria.</title>
        <authorList>
            <person name="Pasternak Z."/>
            <person name="Pietrokovski S."/>
            <person name="Rotem O."/>
            <person name="Gophna U."/>
            <person name="Lurie-Weinberger M.N."/>
            <person name="Jurkevitch E."/>
        </authorList>
    </citation>
    <scope>NUCLEOTIDE SEQUENCE [LARGE SCALE GENOMIC DNA]</scope>
    <source>
        <strain evidence="6">EPB</strain>
    </source>
</reference>
<dbReference type="PROSITE" id="PS51935">
    <property type="entry name" value="NLPC_P60"/>
    <property type="match status" value="1"/>
</dbReference>
<keyword evidence="3" id="KW-0378">Hydrolase</keyword>
<evidence type="ECO:0000256" key="2">
    <source>
        <dbReference type="ARBA" id="ARBA00022670"/>
    </source>
</evidence>
<dbReference type="STRING" id="349215.A11S_1348"/>
<dbReference type="GO" id="GO:0008234">
    <property type="term" value="F:cysteine-type peptidase activity"/>
    <property type="evidence" value="ECO:0007669"/>
    <property type="project" value="UniProtKB-KW"/>
</dbReference>
<dbReference type="HOGENOM" id="CLU_016043_13_3_5"/>
<dbReference type="KEGG" id="man:A11S_1348"/>
<proteinExistence type="inferred from homology"/>
<organism evidence="6 7">
    <name type="scientific">Micavibrio aeruginosavorus EPB</name>
    <dbReference type="NCBI Taxonomy" id="349215"/>
    <lineage>
        <taxon>Bacteria</taxon>
        <taxon>Pseudomonadati</taxon>
        <taxon>Bdellovibrionota</taxon>
        <taxon>Bdellovibrionia</taxon>
        <taxon>Bdellovibrionales</taxon>
        <taxon>Pseudobdellovibrionaceae</taxon>
        <taxon>Micavibrio</taxon>
    </lineage>
</organism>
<evidence type="ECO:0000313" key="6">
    <source>
        <dbReference type="EMBL" id="AGH98157.1"/>
    </source>
</evidence>
<dbReference type="Pfam" id="PF00877">
    <property type="entry name" value="NLPC_P60"/>
    <property type="match status" value="1"/>
</dbReference>
<dbReference type="Gene3D" id="3.90.1720.10">
    <property type="entry name" value="endopeptidase domain like (from Nostoc punctiforme)"/>
    <property type="match status" value="1"/>
</dbReference>
<dbReference type="PATRIC" id="fig|349215.9.peg.1298"/>
<dbReference type="InterPro" id="IPR051202">
    <property type="entry name" value="Peptidase_C40"/>
</dbReference>
<name>M4VFK7_9BACT</name>
<dbReference type="AlphaFoldDB" id="M4VFK7"/>
<dbReference type="InterPro" id="IPR000064">
    <property type="entry name" value="NLP_P60_dom"/>
</dbReference>
<feature type="domain" description="NlpC/P60" evidence="5">
    <location>
        <begin position="152"/>
        <end position="273"/>
    </location>
</feature>
<dbReference type="PANTHER" id="PTHR47053:SF1">
    <property type="entry name" value="MUREIN DD-ENDOPEPTIDASE MEPH-RELATED"/>
    <property type="match status" value="1"/>
</dbReference>
<dbReference type="GO" id="GO:0006508">
    <property type="term" value="P:proteolysis"/>
    <property type="evidence" value="ECO:0007669"/>
    <property type="project" value="UniProtKB-KW"/>
</dbReference>
<comment type="similarity">
    <text evidence="1">Belongs to the peptidase C40 family.</text>
</comment>
<accession>M4VFK7</accession>
<protein>
    <submittedName>
        <fullName evidence="6">NLP/P60 family lipoprotein</fullName>
    </submittedName>
</protein>
<sequence length="281" mass="31231">MILIHKARLPMTETYIVNTPATWIRTRPAHEPMIGRRDSQVLFGETVRGDNNLYQHWIAATSAQDGYEGWMSTNDVRTKSFLSEPTHIIATRMANLYPSPTFKIRPSLTLTFMAQVKPKSDNLVVDGFVAVRFNDGLLWVPQNHIMTKADALANPVDIVETAKMFLGDPYLYGGRGHGGIDCSGLVQIALQRNGISCPRDADMQENVVGEAVPVSLKNLRRGDLVYFPGHVGIMINRTHMINATARFMQVVIEPVRDVKKACNDTITAVRRLPPLVPGVAL</sequence>
<gene>
    <name evidence="6" type="ORF">A11S_1348</name>
</gene>
<keyword evidence="4" id="KW-0788">Thiol protease</keyword>
<dbReference type="EMBL" id="CP003538">
    <property type="protein sequence ID" value="AGH98157.1"/>
    <property type="molecule type" value="Genomic_DNA"/>
</dbReference>
<dbReference type="MEROPS" id="C40.001"/>
<evidence type="ECO:0000256" key="4">
    <source>
        <dbReference type="ARBA" id="ARBA00022807"/>
    </source>
</evidence>
<keyword evidence="2" id="KW-0645">Protease</keyword>
<dbReference type="PANTHER" id="PTHR47053">
    <property type="entry name" value="MUREIN DD-ENDOPEPTIDASE MEPH-RELATED"/>
    <property type="match status" value="1"/>
</dbReference>
<dbReference type="Proteomes" id="UP000011932">
    <property type="component" value="Chromosome"/>
</dbReference>
<dbReference type="InterPro" id="IPR038765">
    <property type="entry name" value="Papain-like_cys_pep_sf"/>
</dbReference>
<evidence type="ECO:0000259" key="5">
    <source>
        <dbReference type="PROSITE" id="PS51935"/>
    </source>
</evidence>
<dbReference type="SUPFAM" id="SSF54001">
    <property type="entry name" value="Cysteine proteinases"/>
    <property type="match status" value="1"/>
</dbReference>
<keyword evidence="6" id="KW-0449">Lipoprotein</keyword>
<evidence type="ECO:0000256" key="3">
    <source>
        <dbReference type="ARBA" id="ARBA00022801"/>
    </source>
</evidence>
<evidence type="ECO:0000256" key="1">
    <source>
        <dbReference type="ARBA" id="ARBA00007074"/>
    </source>
</evidence>